<protein>
    <submittedName>
        <fullName evidence="1">Uncharacterized protein</fullName>
    </submittedName>
</protein>
<comment type="caution">
    <text evidence="1">The sequence shown here is derived from an EMBL/GenBank/DDBJ whole genome shotgun (WGS) entry which is preliminary data.</text>
</comment>
<gene>
    <name evidence="1" type="ORF">DI555_08050</name>
</gene>
<dbReference type="AlphaFoldDB" id="A0A2W5NP64"/>
<accession>A0A2W5NP64</accession>
<name>A0A2W5NP64_9SPHN</name>
<evidence type="ECO:0000313" key="1">
    <source>
        <dbReference type="EMBL" id="PZQ55291.1"/>
    </source>
</evidence>
<dbReference type="Proteomes" id="UP000249082">
    <property type="component" value="Unassembled WGS sequence"/>
</dbReference>
<evidence type="ECO:0000313" key="2">
    <source>
        <dbReference type="Proteomes" id="UP000249082"/>
    </source>
</evidence>
<reference evidence="1 2" key="1">
    <citation type="submission" date="2017-08" db="EMBL/GenBank/DDBJ databases">
        <title>Infants hospitalized years apart are colonized by the same room-sourced microbial strains.</title>
        <authorList>
            <person name="Brooks B."/>
            <person name="Olm M.R."/>
            <person name="Firek B.A."/>
            <person name="Baker R."/>
            <person name="Thomas B.C."/>
            <person name="Morowitz M.J."/>
            <person name="Banfield J.F."/>
        </authorList>
    </citation>
    <scope>NUCLEOTIDE SEQUENCE [LARGE SCALE GENOMIC DNA]</scope>
    <source>
        <strain evidence="1">S2_005_002_R2_33</strain>
    </source>
</reference>
<organism evidence="1 2">
    <name type="scientific">Novosphingobium pentaromativorans</name>
    <dbReference type="NCBI Taxonomy" id="205844"/>
    <lineage>
        <taxon>Bacteria</taxon>
        <taxon>Pseudomonadati</taxon>
        <taxon>Pseudomonadota</taxon>
        <taxon>Alphaproteobacteria</taxon>
        <taxon>Sphingomonadales</taxon>
        <taxon>Sphingomonadaceae</taxon>
        <taxon>Novosphingobium</taxon>
    </lineage>
</organism>
<dbReference type="EMBL" id="QFPX01000006">
    <property type="protein sequence ID" value="PZQ55291.1"/>
    <property type="molecule type" value="Genomic_DNA"/>
</dbReference>
<sequence length="89" mass="9622">MACEHINLPGGGTAIVCGTRKRQRCSGCGRPASLLCDWKVGEGTCDQPICARCTTSPAPDKDLCPSHAAAFERWKASRVEENSQRSTER</sequence>
<proteinExistence type="predicted"/>